<proteinExistence type="predicted"/>
<evidence type="ECO:0000313" key="3">
    <source>
        <dbReference type="Proteomes" id="UP000239772"/>
    </source>
</evidence>
<protein>
    <submittedName>
        <fullName evidence="2">Uncharacterized protein</fullName>
    </submittedName>
</protein>
<feature type="compositionally biased region" description="Polar residues" evidence="1">
    <location>
        <begin position="52"/>
        <end position="63"/>
    </location>
</feature>
<comment type="caution">
    <text evidence="2">The sequence shown here is derived from an EMBL/GenBank/DDBJ whole genome shotgun (WGS) entry which is preliminary data.</text>
</comment>
<organism evidence="2 3">
    <name type="scientific">Alsobacter soli</name>
    <dbReference type="NCBI Taxonomy" id="2109933"/>
    <lineage>
        <taxon>Bacteria</taxon>
        <taxon>Pseudomonadati</taxon>
        <taxon>Pseudomonadota</taxon>
        <taxon>Alphaproteobacteria</taxon>
        <taxon>Hyphomicrobiales</taxon>
        <taxon>Alsobacteraceae</taxon>
        <taxon>Alsobacter</taxon>
    </lineage>
</organism>
<gene>
    <name evidence="2" type="ORF">SLNSH_00570</name>
</gene>
<sequence>MDGRDKPGHDGVFCAIASEAKRSSGPPGSWIASSLRSSQGRPGLQGDRASGICSTSVQPIING</sequence>
<accession>A0A2T1HYZ0</accession>
<keyword evidence="3" id="KW-1185">Reference proteome</keyword>
<dbReference type="AlphaFoldDB" id="A0A2T1HYZ0"/>
<dbReference type="Proteomes" id="UP000239772">
    <property type="component" value="Unassembled WGS sequence"/>
</dbReference>
<dbReference type="EMBL" id="PVZS01000001">
    <property type="protein sequence ID" value="PSC06913.1"/>
    <property type="molecule type" value="Genomic_DNA"/>
</dbReference>
<evidence type="ECO:0000256" key="1">
    <source>
        <dbReference type="SAM" id="MobiDB-lite"/>
    </source>
</evidence>
<reference evidence="3" key="1">
    <citation type="submission" date="2018-03" db="EMBL/GenBank/DDBJ databases">
        <authorList>
            <person name="Sun L."/>
            <person name="Liu H."/>
            <person name="Chen W."/>
            <person name="Huang K."/>
            <person name="Liu W."/>
            <person name="Gao X."/>
        </authorList>
    </citation>
    <scope>NUCLEOTIDE SEQUENCE [LARGE SCALE GENOMIC DNA]</scope>
    <source>
        <strain evidence="3">SH9</strain>
    </source>
</reference>
<evidence type="ECO:0000313" key="2">
    <source>
        <dbReference type="EMBL" id="PSC06913.1"/>
    </source>
</evidence>
<feature type="compositionally biased region" description="Polar residues" evidence="1">
    <location>
        <begin position="31"/>
        <end position="40"/>
    </location>
</feature>
<feature type="region of interest" description="Disordered" evidence="1">
    <location>
        <begin position="18"/>
        <end position="63"/>
    </location>
</feature>
<name>A0A2T1HYZ0_9HYPH</name>